<feature type="compositionally biased region" description="Basic residues" evidence="1">
    <location>
        <begin position="1"/>
        <end position="14"/>
    </location>
</feature>
<accession>A0AAE1SIY2</accession>
<evidence type="ECO:0000256" key="1">
    <source>
        <dbReference type="SAM" id="MobiDB-lite"/>
    </source>
</evidence>
<dbReference type="EMBL" id="JAVYJV010000005">
    <property type="protein sequence ID" value="KAK4370587.1"/>
    <property type="molecule type" value="Genomic_DNA"/>
</dbReference>
<feature type="compositionally biased region" description="Polar residues" evidence="1">
    <location>
        <begin position="24"/>
        <end position="35"/>
    </location>
</feature>
<sequence length="64" mass="7488">MKKQRTPKKKKKITKCNETKKDPTQNFNSKSSNSFPLILLRPIRKQTSKSNNLYIDLKPKQSPN</sequence>
<organism evidence="2 3">
    <name type="scientific">Anisodus tanguticus</name>
    <dbReference type="NCBI Taxonomy" id="243964"/>
    <lineage>
        <taxon>Eukaryota</taxon>
        <taxon>Viridiplantae</taxon>
        <taxon>Streptophyta</taxon>
        <taxon>Embryophyta</taxon>
        <taxon>Tracheophyta</taxon>
        <taxon>Spermatophyta</taxon>
        <taxon>Magnoliopsida</taxon>
        <taxon>eudicotyledons</taxon>
        <taxon>Gunneridae</taxon>
        <taxon>Pentapetalae</taxon>
        <taxon>asterids</taxon>
        <taxon>lamiids</taxon>
        <taxon>Solanales</taxon>
        <taxon>Solanaceae</taxon>
        <taxon>Solanoideae</taxon>
        <taxon>Hyoscyameae</taxon>
        <taxon>Anisodus</taxon>
    </lineage>
</organism>
<comment type="caution">
    <text evidence="2">The sequence shown here is derived from an EMBL/GenBank/DDBJ whole genome shotgun (WGS) entry which is preliminary data.</text>
</comment>
<feature type="region of interest" description="Disordered" evidence="1">
    <location>
        <begin position="1"/>
        <end position="64"/>
    </location>
</feature>
<name>A0AAE1SIY2_9SOLA</name>
<reference evidence="2" key="1">
    <citation type="submission" date="2023-12" db="EMBL/GenBank/DDBJ databases">
        <title>Genome assembly of Anisodus tanguticus.</title>
        <authorList>
            <person name="Wang Y.-J."/>
        </authorList>
    </citation>
    <scope>NUCLEOTIDE SEQUENCE</scope>
    <source>
        <strain evidence="2">KB-2021</strain>
        <tissue evidence="2">Leaf</tissue>
    </source>
</reference>
<evidence type="ECO:0000313" key="3">
    <source>
        <dbReference type="Proteomes" id="UP001291623"/>
    </source>
</evidence>
<proteinExistence type="predicted"/>
<dbReference type="Proteomes" id="UP001291623">
    <property type="component" value="Unassembled WGS sequence"/>
</dbReference>
<evidence type="ECO:0000313" key="2">
    <source>
        <dbReference type="EMBL" id="KAK4370587.1"/>
    </source>
</evidence>
<dbReference type="AlphaFoldDB" id="A0AAE1SIY2"/>
<protein>
    <submittedName>
        <fullName evidence="2">Uncharacterized protein</fullName>
    </submittedName>
</protein>
<keyword evidence="3" id="KW-1185">Reference proteome</keyword>
<gene>
    <name evidence="2" type="ORF">RND71_010062</name>
</gene>